<dbReference type="AlphaFoldDB" id="A0A9X2CHS0"/>
<name>A0A9X2CHS0_9GAMM</name>
<protein>
    <submittedName>
        <fullName evidence="1">Uncharacterized protein</fullName>
    </submittedName>
</protein>
<comment type="caution">
    <text evidence="1">The sequence shown here is derived from an EMBL/GenBank/DDBJ whole genome shotgun (WGS) entry which is preliminary data.</text>
</comment>
<keyword evidence="2" id="KW-1185">Reference proteome</keyword>
<dbReference type="Proteomes" id="UP001139293">
    <property type="component" value="Unassembled WGS sequence"/>
</dbReference>
<gene>
    <name evidence="1" type="ORF">L2740_09610</name>
</gene>
<dbReference type="RefSeq" id="WP_248949922.1">
    <property type="nucleotide sequence ID" value="NZ_JAKILB010000005.1"/>
</dbReference>
<proteinExistence type="predicted"/>
<sequence>MDFIRHAPALFSLLLGIAIVECSVVILGLSLNRLQGVLSKAFPSLMAENQ</sequence>
<evidence type="ECO:0000313" key="1">
    <source>
        <dbReference type="EMBL" id="MCL1138800.1"/>
    </source>
</evidence>
<accession>A0A9X2CHS0</accession>
<evidence type="ECO:0000313" key="2">
    <source>
        <dbReference type="Proteomes" id="UP001139293"/>
    </source>
</evidence>
<dbReference type="EMBL" id="JAKILB010000005">
    <property type="protein sequence ID" value="MCL1138800.1"/>
    <property type="molecule type" value="Genomic_DNA"/>
</dbReference>
<organism evidence="1 2">
    <name type="scientific">Shewanella pneumatophori</name>
    <dbReference type="NCBI Taxonomy" id="314092"/>
    <lineage>
        <taxon>Bacteria</taxon>
        <taxon>Pseudomonadati</taxon>
        <taxon>Pseudomonadota</taxon>
        <taxon>Gammaproteobacteria</taxon>
        <taxon>Alteromonadales</taxon>
        <taxon>Shewanellaceae</taxon>
        <taxon>Shewanella</taxon>
    </lineage>
</organism>
<reference evidence="1" key="1">
    <citation type="submission" date="2022-01" db="EMBL/GenBank/DDBJ databases">
        <title>Whole genome-based taxonomy of the Shewanellaceae.</title>
        <authorList>
            <person name="Martin-Rodriguez A.J."/>
        </authorList>
    </citation>
    <scope>NUCLEOTIDE SEQUENCE</scope>
    <source>
        <strain evidence="1">KCTC 23973</strain>
    </source>
</reference>